<dbReference type="RefSeq" id="XP_064655142.1">
    <property type="nucleotide sequence ID" value="XM_064806837.1"/>
</dbReference>
<proteinExistence type="predicted"/>
<protein>
    <recommendedName>
        <fullName evidence="3">Amidoligase enzyme</fullName>
    </recommendedName>
</protein>
<dbReference type="AlphaFoldDB" id="A0AAV9NY42"/>
<dbReference type="EMBL" id="JAVRRT010000018">
    <property type="protein sequence ID" value="KAK5164946.1"/>
    <property type="molecule type" value="Genomic_DNA"/>
</dbReference>
<name>A0AAV9NY42_9PEZI</name>
<organism evidence="1 2">
    <name type="scientific">Saxophila tyrrhenica</name>
    <dbReference type="NCBI Taxonomy" id="1690608"/>
    <lineage>
        <taxon>Eukaryota</taxon>
        <taxon>Fungi</taxon>
        <taxon>Dikarya</taxon>
        <taxon>Ascomycota</taxon>
        <taxon>Pezizomycotina</taxon>
        <taxon>Dothideomycetes</taxon>
        <taxon>Dothideomycetidae</taxon>
        <taxon>Mycosphaerellales</taxon>
        <taxon>Extremaceae</taxon>
        <taxon>Saxophila</taxon>
    </lineage>
</organism>
<gene>
    <name evidence="1" type="ORF">LTR77_009611</name>
</gene>
<evidence type="ECO:0000313" key="2">
    <source>
        <dbReference type="Proteomes" id="UP001337655"/>
    </source>
</evidence>
<dbReference type="Proteomes" id="UP001337655">
    <property type="component" value="Unassembled WGS sequence"/>
</dbReference>
<dbReference type="InterPro" id="IPR022025">
    <property type="entry name" value="Amidoligase_2"/>
</dbReference>
<dbReference type="PANTHER" id="PTHR36847">
    <property type="entry name" value="AMIDOLIGASE ENZYME"/>
    <property type="match status" value="1"/>
</dbReference>
<dbReference type="GeneID" id="89930941"/>
<keyword evidence="2" id="KW-1185">Reference proteome</keyword>
<comment type="caution">
    <text evidence="1">The sequence shown here is derived from an EMBL/GenBank/DDBJ whole genome shotgun (WGS) entry which is preliminary data.</text>
</comment>
<evidence type="ECO:0008006" key="3">
    <source>
        <dbReference type="Google" id="ProtNLM"/>
    </source>
</evidence>
<dbReference type="PANTHER" id="PTHR36847:SF1">
    <property type="entry name" value="AMIDOLIGASE ENZYME"/>
    <property type="match status" value="1"/>
</dbReference>
<sequence length="451" mass="50737">MTAPDITFGVELEFIALYKLAGDEEPSGTLVGETIYNRLLAAGIPAVGYESLDGDINDTAPSYSRWRVETDDVDLKPDERKLLPEGWYEEPIELVSRKLHINDPNCINEIATVLQALRSIEGVDCRFVTNVQAGLHVHMGWNDEKIPLRVAKNVLQLCTAFERQLDQIHSTDRINNRSCRALSLFHMKQIDGDEDGNENRESKKKDNFLLSNLYDIETLDSYKAIVNFDNLWWNWKEVDENAPITGTIEFRQHAGSLDLAAIRNCIALTSTIVHYSASTPPLHFVQLLLKGLDTTFTLRQLLQCLGCHEDLITYYSSLPRPRSTSNPPPRCPEISTLLAHLDASHQKHRDPTAIAELIAEKVEVWQYGVLPEGDVLIELENFDLRAHLVGALKDTPAYLSNGGQATDKAVDEAREEALRVLARCYTVDAYAVGREGTLGDLREWDGRRSRS</sequence>
<reference evidence="1 2" key="1">
    <citation type="submission" date="2023-08" db="EMBL/GenBank/DDBJ databases">
        <title>Black Yeasts Isolated from many extreme environments.</title>
        <authorList>
            <person name="Coleine C."/>
            <person name="Stajich J.E."/>
            <person name="Selbmann L."/>
        </authorList>
    </citation>
    <scope>NUCLEOTIDE SEQUENCE [LARGE SCALE GENOMIC DNA]</scope>
    <source>
        <strain evidence="1 2">CCFEE 5935</strain>
    </source>
</reference>
<dbReference type="Pfam" id="PF12224">
    <property type="entry name" value="Amidoligase_2"/>
    <property type="match status" value="1"/>
</dbReference>
<evidence type="ECO:0000313" key="1">
    <source>
        <dbReference type="EMBL" id="KAK5164946.1"/>
    </source>
</evidence>
<accession>A0AAV9NY42</accession>